<keyword evidence="1" id="KW-1185">Reference proteome</keyword>
<organism evidence="1 2">
    <name type="scientific">Panagrolaimus davidi</name>
    <dbReference type="NCBI Taxonomy" id="227884"/>
    <lineage>
        <taxon>Eukaryota</taxon>
        <taxon>Metazoa</taxon>
        <taxon>Ecdysozoa</taxon>
        <taxon>Nematoda</taxon>
        <taxon>Chromadorea</taxon>
        <taxon>Rhabditida</taxon>
        <taxon>Tylenchina</taxon>
        <taxon>Panagrolaimomorpha</taxon>
        <taxon>Panagrolaimoidea</taxon>
        <taxon>Panagrolaimidae</taxon>
        <taxon>Panagrolaimus</taxon>
    </lineage>
</organism>
<evidence type="ECO:0000313" key="1">
    <source>
        <dbReference type="Proteomes" id="UP000887578"/>
    </source>
</evidence>
<accession>A0A914PTN7</accession>
<sequence length="116" mass="13723">MKKFLDLIKILSFSINEIKVENNWKFEFTSYPEHPILIQFDDREDEGKLLSPPTLLMALLLKEHRKVIKAETGKKPDKFGFCILDENYNNEEKERIKKGLEESCNLLKIGYNYIEI</sequence>
<proteinExistence type="predicted"/>
<name>A0A914PTN7_9BILA</name>
<protein>
    <submittedName>
        <fullName evidence="2">Uncharacterized protein</fullName>
    </submittedName>
</protein>
<dbReference type="Proteomes" id="UP000887578">
    <property type="component" value="Unplaced"/>
</dbReference>
<evidence type="ECO:0000313" key="2">
    <source>
        <dbReference type="WBParaSite" id="PDA_v2.g18229.t1"/>
    </source>
</evidence>
<reference evidence="2" key="1">
    <citation type="submission" date="2022-11" db="UniProtKB">
        <authorList>
            <consortium name="WormBaseParasite"/>
        </authorList>
    </citation>
    <scope>IDENTIFICATION</scope>
</reference>
<dbReference type="WBParaSite" id="PDA_v2.g18229.t1">
    <property type="protein sequence ID" value="PDA_v2.g18229.t1"/>
    <property type="gene ID" value="PDA_v2.g18229"/>
</dbReference>
<dbReference type="AlphaFoldDB" id="A0A914PTN7"/>